<sequence length="716" mass="79957">MSLNSHIRFFSVQSPKGGVGKTTLALHLARQLLADYNVLFIDMDLAGTNSADVFWVMKDQECWKDKLHCVADVENIQAKSSIFVNIVSLFAEYMSGKSQVKFEVKTDVDGVMSGKNTLILHNDQVNILGSHLPPPKANMGLGRLSDGTSVLFDSLHASWFLEMLKELVLECSNAWKRAHSEKALAVIFDNAPGYSGIESALEDFLTDIGPERAKFLFVASPDFQDRKASSTAMRRVVGMYKDKQAAAKAYLSEDSLAISRLTQRQEEFFFRLVESSPDIPASCASPKPTKSKHPTCVDCNLCFYRTGRAEEENVDLLSFVQMVINKIPQDITDKKLGEALPPYESIPPDISTVIKENPLDGKQTIQFLPDLAYQFFGSCLTKSVSSQQSVTVEEEILKLERIKREYKSDFKEKVFMYFGEMKAIGTESVTPVDVMFSLSRRIFELYGQRFHLRLGSEFNINIDNGLLLSRYSLLANNFCFDIANAQNRKHQENTKLLILNACGYLRGDVASHGLDASITRTSNFEDLLIVALALGHGNVSDVNSKTISVLYLISLIDSLANEVSGNACFDRNDIADKMLQIYSTAECQHAAKNCLRDPSPEGIENFYQAVWELRHCLLNADEDIEFAIDVLQTLEGSPHDPFIYGPALLALGRAVLAGTLSLQSGKRFLREFGKPSVDLERGIVNLAPSDFDKFKNGRFVREIEDVLTQVRGAWQL</sequence>
<dbReference type="InterPro" id="IPR027417">
    <property type="entry name" value="P-loop_NTPase"/>
</dbReference>
<gene>
    <name evidence="2" type="ORF">SDC9_14467</name>
</gene>
<dbReference type="AlphaFoldDB" id="A0A644TQ52"/>
<dbReference type="Pfam" id="PF01656">
    <property type="entry name" value="CbiA"/>
    <property type="match status" value="1"/>
</dbReference>
<organism evidence="2">
    <name type="scientific">bioreactor metagenome</name>
    <dbReference type="NCBI Taxonomy" id="1076179"/>
    <lineage>
        <taxon>unclassified sequences</taxon>
        <taxon>metagenomes</taxon>
        <taxon>ecological metagenomes</taxon>
    </lineage>
</organism>
<proteinExistence type="predicted"/>
<name>A0A644TQ52_9ZZZZ</name>
<comment type="caution">
    <text evidence="2">The sequence shown here is derived from an EMBL/GenBank/DDBJ whole genome shotgun (WGS) entry which is preliminary data.</text>
</comment>
<dbReference type="InterPro" id="IPR002586">
    <property type="entry name" value="CobQ/CobB/MinD/ParA_Nub-bd_dom"/>
</dbReference>
<reference evidence="2" key="1">
    <citation type="submission" date="2019-08" db="EMBL/GenBank/DDBJ databases">
        <authorList>
            <person name="Kucharzyk K."/>
            <person name="Murdoch R.W."/>
            <person name="Higgins S."/>
            <person name="Loffler F."/>
        </authorList>
    </citation>
    <scope>NUCLEOTIDE SEQUENCE</scope>
</reference>
<evidence type="ECO:0000259" key="1">
    <source>
        <dbReference type="Pfam" id="PF01656"/>
    </source>
</evidence>
<evidence type="ECO:0000313" key="2">
    <source>
        <dbReference type="EMBL" id="MPL68739.1"/>
    </source>
</evidence>
<accession>A0A644TQ52</accession>
<dbReference type="EMBL" id="VSSQ01000043">
    <property type="protein sequence ID" value="MPL68739.1"/>
    <property type="molecule type" value="Genomic_DNA"/>
</dbReference>
<feature type="domain" description="CobQ/CobB/MinD/ParA nucleotide binding" evidence="1">
    <location>
        <begin position="11"/>
        <end position="242"/>
    </location>
</feature>
<dbReference type="Gene3D" id="3.40.50.300">
    <property type="entry name" value="P-loop containing nucleotide triphosphate hydrolases"/>
    <property type="match status" value="1"/>
</dbReference>
<dbReference type="SUPFAM" id="SSF52540">
    <property type="entry name" value="P-loop containing nucleoside triphosphate hydrolases"/>
    <property type="match status" value="1"/>
</dbReference>
<protein>
    <recommendedName>
        <fullName evidence="1">CobQ/CobB/MinD/ParA nucleotide binding domain-containing protein</fullName>
    </recommendedName>
</protein>